<dbReference type="Proteomes" id="UP001228581">
    <property type="component" value="Unassembled WGS sequence"/>
</dbReference>
<evidence type="ECO:0000256" key="1">
    <source>
        <dbReference type="PROSITE-ProRule" id="PRU00169"/>
    </source>
</evidence>
<gene>
    <name evidence="4" type="ORF">QNI19_00275</name>
</gene>
<keyword evidence="4" id="KW-0238">DNA-binding</keyword>
<keyword evidence="5" id="KW-1185">Reference proteome</keyword>
<dbReference type="SMART" id="SM00448">
    <property type="entry name" value="REC"/>
    <property type="match status" value="1"/>
</dbReference>
<protein>
    <submittedName>
        <fullName evidence="4">LytTR family transcriptional regulator DNA-binding domain-containing protein</fullName>
    </submittedName>
</protein>
<dbReference type="EMBL" id="JASJOT010000001">
    <property type="protein sequence ID" value="MDJ1491339.1"/>
    <property type="molecule type" value="Genomic_DNA"/>
</dbReference>
<evidence type="ECO:0000313" key="4">
    <source>
        <dbReference type="EMBL" id="MDJ1491339.1"/>
    </source>
</evidence>
<organism evidence="4 5">
    <name type="scientific">Xanthocytophaga flava</name>
    <dbReference type="NCBI Taxonomy" id="3048013"/>
    <lineage>
        <taxon>Bacteria</taxon>
        <taxon>Pseudomonadati</taxon>
        <taxon>Bacteroidota</taxon>
        <taxon>Cytophagia</taxon>
        <taxon>Cytophagales</taxon>
        <taxon>Rhodocytophagaceae</taxon>
        <taxon>Xanthocytophaga</taxon>
    </lineage>
</organism>
<proteinExistence type="predicted"/>
<evidence type="ECO:0000259" key="2">
    <source>
        <dbReference type="PROSITE" id="PS50110"/>
    </source>
</evidence>
<feature type="modified residue" description="4-aspartylphosphate" evidence="1">
    <location>
        <position position="54"/>
    </location>
</feature>
<sequence>MTTVLIDDEKLAISRLKRLLAEHQSFIDIVGEAYNGIDGLKIVEALQPDLIFLDIEMPGMNGFEMLAQLTYSPMVVFATAFDEYAIRAFEENSIDYLLKPIEKERLEMTIQKLRKTSSSFDNQQFLKLIEQMRPKKEMVSISVKTGDRILLLRLEDISYFEAEDKYTFLITTEGKKYLTDYTLTNLEEKLPDSFLRVSRSFIVNSRLIKEVQKHFSGKFILFLDDRNQSKIESGIKYAESVKSLINN</sequence>
<dbReference type="RefSeq" id="WP_313990857.1">
    <property type="nucleotide sequence ID" value="NZ_JASJOT010000001.1"/>
</dbReference>
<dbReference type="PROSITE" id="PS50110">
    <property type="entry name" value="RESPONSE_REGULATORY"/>
    <property type="match status" value="1"/>
</dbReference>
<dbReference type="GO" id="GO:0003677">
    <property type="term" value="F:DNA binding"/>
    <property type="evidence" value="ECO:0007669"/>
    <property type="project" value="UniProtKB-KW"/>
</dbReference>
<dbReference type="InterPro" id="IPR007492">
    <property type="entry name" value="LytTR_DNA-bd_dom"/>
</dbReference>
<feature type="domain" description="HTH LytTR-type" evidence="3">
    <location>
        <begin position="141"/>
        <end position="247"/>
    </location>
</feature>
<keyword evidence="1" id="KW-0597">Phosphoprotein</keyword>
<dbReference type="SMART" id="SM00850">
    <property type="entry name" value="LytTR"/>
    <property type="match status" value="1"/>
</dbReference>
<evidence type="ECO:0000259" key="3">
    <source>
        <dbReference type="PROSITE" id="PS50930"/>
    </source>
</evidence>
<feature type="domain" description="Response regulatory" evidence="2">
    <location>
        <begin position="2"/>
        <end position="114"/>
    </location>
</feature>
<dbReference type="PANTHER" id="PTHR37299">
    <property type="entry name" value="TRANSCRIPTIONAL REGULATOR-RELATED"/>
    <property type="match status" value="1"/>
</dbReference>
<comment type="caution">
    <text evidence="4">The sequence shown here is derived from an EMBL/GenBank/DDBJ whole genome shotgun (WGS) entry which is preliminary data.</text>
</comment>
<dbReference type="PROSITE" id="PS50930">
    <property type="entry name" value="HTH_LYTTR"/>
    <property type="match status" value="1"/>
</dbReference>
<dbReference type="PANTHER" id="PTHR37299:SF1">
    <property type="entry name" value="STAGE 0 SPORULATION PROTEIN A HOMOLOG"/>
    <property type="match status" value="1"/>
</dbReference>
<dbReference type="InterPro" id="IPR001789">
    <property type="entry name" value="Sig_transdc_resp-reg_receiver"/>
</dbReference>
<dbReference type="InterPro" id="IPR046947">
    <property type="entry name" value="LytR-like"/>
</dbReference>
<accession>A0ABT7CCF3</accession>
<evidence type="ECO:0000313" key="5">
    <source>
        <dbReference type="Proteomes" id="UP001228581"/>
    </source>
</evidence>
<dbReference type="Gene3D" id="3.40.50.2300">
    <property type="match status" value="1"/>
</dbReference>
<dbReference type="SUPFAM" id="SSF52172">
    <property type="entry name" value="CheY-like"/>
    <property type="match status" value="1"/>
</dbReference>
<dbReference type="Pfam" id="PF00072">
    <property type="entry name" value="Response_reg"/>
    <property type="match status" value="1"/>
</dbReference>
<dbReference type="InterPro" id="IPR011006">
    <property type="entry name" value="CheY-like_superfamily"/>
</dbReference>
<dbReference type="Gene3D" id="2.40.50.1020">
    <property type="entry name" value="LytTr DNA-binding domain"/>
    <property type="match status" value="1"/>
</dbReference>
<name>A0ABT7CCF3_9BACT</name>
<reference evidence="4 5" key="1">
    <citation type="submission" date="2023-05" db="EMBL/GenBank/DDBJ databases">
        <authorList>
            <person name="Zhang X."/>
        </authorList>
    </citation>
    <scope>NUCLEOTIDE SEQUENCE [LARGE SCALE GENOMIC DNA]</scope>
    <source>
        <strain evidence="4 5">DM2B3-1</strain>
    </source>
</reference>
<dbReference type="Pfam" id="PF04397">
    <property type="entry name" value="LytTR"/>
    <property type="match status" value="1"/>
</dbReference>